<evidence type="ECO:0000256" key="6">
    <source>
        <dbReference type="ARBA" id="ARBA00022692"/>
    </source>
</evidence>
<feature type="transmembrane region" description="Helical" evidence="14">
    <location>
        <begin position="191"/>
        <end position="211"/>
    </location>
</feature>
<keyword evidence="16" id="KW-1185">Reference proteome</keyword>
<dbReference type="OrthoDB" id="9808289at2"/>
<dbReference type="GO" id="GO:0050380">
    <property type="term" value="F:undecaprenyl-diphosphatase activity"/>
    <property type="evidence" value="ECO:0007669"/>
    <property type="project" value="UniProtKB-UniRule"/>
</dbReference>
<dbReference type="PANTHER" id="PTHR30622:SF4">
    <property type="entry name" value="UNDECAPRENYL-DIPHOSPHATASE"/>
    <property type="match status" value="1"/>
</dbReference>
<keyword evidence="7 14" id="KW-0378">Hydrolase</keyword>
<keyword evidence="6 14" id="KW-0812">Transmembrane</keyword>
<feature type="transmembrane region" description="Helical" evidence="14">
    <location>
        <begin position="112"/>
        <end position="132"/>
    </location>
</feature>
<comment type="catalytic activity">
    <reaction evidence="13 14">
        <text>di-trans,octa-cis-undecaprenyl diphosphate + H2O = di-trans,octa-cis-undecaprenyl phosphate + phosphate + H(+)</text>
        <dbReference type="Rhea" id="RHEA:28094"/>
        <dbReference type="ChEBI" id="CHEBI:15377"/>
        <dbReference type="ChEBI" id="CHEBI:15378"/>
        <dbReference type="ChEBI" id="CHEBI:43474"/>
        <dbReference type="ChEBI" id="CHEBI:58405"/>
        <dbReference type="ChEBI" id="CHEBI:60392"/>
        <dbReference type="EC" id="3.6.1.27"/>
    </reaction>
</comment>
<keyword evidence="14" id="KW-0961">Cell wall biogenesis/degradation</keyword>
<evidence type="ECO:0000256" key="7">
    <source>
        <dbReference type="ARBA" id="ARBA00022801"/>
    </source>
</evidence>
<evidence type="ECO:0000256" key="11">
    <source>
        <dbReference type="ARBA" id="ARBA00032707"/>
    </source>
</evidence>
<dbReference type="Proteomes" id="UP000196573">
    <property type="component" value="Unassembled WGS sequence"/>
</dbReference>
<reference evidence="15 16" key="1">
    <citation type="submission" date="2017-03" db="EMBL/GenBank/DDBJ databases">
        <authorList>
            <person name="Afonso C.L."/>
            <person name="Miller P.J."/>
            <person name="Scott M.A."/>
            <person name="Spackman E."/>
            <person name="Goraichik I."/>
            <person name="Dimitrov K.M."/>
            <person name="Suarez D.L."/>
            <person name="Swayne D.E."/>
        </authorList>
    </citation>
    <scope>NUCLEOTIDE SEQUENCE [LARGE SCALE GENOMIC DNA]</scope>
    <source>
        <strain evidence="15">SB41UT1</strain>
    </source>
</reference>
<protein>
    <recommendedName>
        <fullName evidence="4 14">Undecaprenyl-diphosphatase</fullName>
        <ecNumber evidence="3 14">3.6.1.27</ecNumber>
    </recommendedName>
    <alternativeName>
        <fullName evidence="12 14">Bacitracin resistance protein</fullName>
    </alternativeName>
    <alternativeName>
        <fullName evidence="11 14">Undecaprenyl pyrophosphate phosphatase</fullName>
    </alternativeName>
</protein>
<dbReference type="RefSeq" id="WP_087112941.1">
    <property type="nucleotide sequence ID" value="NZ_CBCSCN010000016.1"/>
</dbReference>
<dbReference type="AlphaFoldDB" id="A0A1X7AQA1"/>
<dbReference type="EC" id="3.6.1.27" evidence="3 14"/>
<evidence type="ECO:0000256" key="13">
    <source>
        <dbReference type="ARBA" id="ARBA00047594"/>
    </source>
</evidence>
<dbReference type="GO" id="GO:0009252">
    <property type="term" value="P:peptidoglycan biosynthetic process"/>
    <property type="evidence" value="ECO:0007669"/>
    <property type="project" value="UniProtKB-KW"/>
</dbReference>
<dbReference type="GO" id="GO:0005886">
    <property type="term" value="C:plasma membrane"/>
    <property type="evidence" value="ECO:0007669"/>
    <property type="project" value="UniProtKB-SubCell"/>
</dbReference>
<keyword evidence="8 14" id="KW-1133">Transmembrane helix</keyword>
<dbReference type="GO" id="GO:0008360">
    <property type="term" value="P:regulation of cell shape"/>
    <property type="evidence" value="ECO:0007669"/>
    <property type="project" value="UniProtKB-KW"/>
</dbReference>
<comment type="similarity">
    <text evidence="2 14">Belongs to the UppP family.</text>
</comment>
<evidence type="ECO:0000256" key="3">
    <source>
        <dbReference type="ARBA" id="ARBA00012374"/>
    </source>
</evidence>
<evidence type="ECO:0000256" key="12">
    <source>
        <dbReference type="ARBA" id="ARBA00032932"/>
    </source>
</evidence>
<evidence type="ECO:0000256" key="8">
    <source>
        <dbReference type="ARBA" id="ARBA00022989"/>
    </source>
</evidence>
<accession>A0A1X7AQA1</accession>
<keyword evidence="14" id="KW-0133">Cell shape</keyword>
<evidence type="ECO:0000313" key="15">
    <source>
        <dbReference type="EMBL" id="SMA50501.1"/>
    </source>
</evidence>
<dbReference type="GO" id="GO:0071555">
    <property type="term" value="P:cell wall organization"/>
    <property type="evidence" value="ECO:0007669"/>
    <property type="project" value="UniProtKB-KW"/>
</dbReference>
<keyword evidence="9 14" id="KW-0472">Membrane</keyword>
<evidence type="ECO:0000256" key="14">
    <source>
        <dbReference type="HAMAP-Rule" id="MF_01006"/>
    </source>
</evidence>
<comment type="function">
    <text evidence="14">Catalyzes the dephosphorylation of undecaprenyl diphosphate (UPP). Confers resistance to bacitracin.</text>
</comment>
<organism evidence="15 16">
    <name type="scientific">Parendozoicomonas haliclonae</name>
    <dbReference type="NCBI Taxonomy" id="1960125"/>
    <lineage>
        <taxon>Bacteria</taxon>
        <taxon>Pseudomonadati</taxon>
        <taxon>Pseudomonadota</taxon>
        <taxon>Gammaproteobacteria</taxon>
        <taxon>Oceanospirillales</taxon>
        <taxon>Endozoicomonadaceae</taxon>
        <taxon>Parendozoicomonas</taxon>
    </lineage>
</organism>
<feature type="transmembrane region" description="Helical" evidence="14">
    <location>
        <begin position="153"/>
        <end position="179"/>
    </location>
</feature>
<evidence type="ECO:0000256" key="5">
    <source>
        <dbReference type="ARBA" id="ARBA00022475"/>
    </source>
</evidence>
<feature type="transmembrane region" description="Helical" evidence="14">
    <location>
        <begin position="87"/>
        <end position="106"/>
    </location>
</feature>
<comment type="miscellaneous">
    <text evidence="14">Bacitracin is thought to be involved in the inhibition of peptidoglycan synthesis by sequestering undecaprenyl diphosphate, thereby reducing the pool of lipid carrier available.</text>
</comment>
<dbReference type="EMBL" id="FWPT01000013">
    <property type="protein sequence ID" value="SMA50501.1"/>
    <property type="molecule type" value="Genomic_DNA"/>
</dbReference>
<comment type="subcellular location">
    <subcellularLocation>
        <location evidence="1 14">Cell membrane</location>
        <topology evidence="1 14">Multi-pass membrane protein</topology>
    </subcellularLocation>
</comment>
<evidence type="ECO:0000256" key="4">
    <source>
        <dbReference type="ARBA" id="ARBA00021581"/>
    </source>
</evidence>
<name>A0A1X7AQA1_9GAMM</name>
<proteinExistence type="inferred from homology"/>
<dbReference type="NCBIfam" id="TIGR00753">
    <property type="entry name" value="undec_PP_bacA"/>
    <property type="match status" value="1"/>
</dbReference>
<dbReference type="Pfam" id="PF02673">
    <property type="entry name" value="BacA"/>
    <property type="match status" value="1"/>
</dbReference>
<evidence type="ECO:0000313" key="16">
    <source>
        <dbReference type="Proteomes" id="UP000196573"/>
    </source>
</evidence>
<feature type="transmembrane region" description="Helical" evidence="14">
    <location>
        <begin position="246"/>
        <end position="267"/>
    </location>
</feature>
<keyword evidence="10 14" id="KW-0046">Antibiotic resistance</keyword>
<dbReference type="HAMAP" id="MF_01006">
    <property type="entry name" value="Undec_diphosphatase"/>
    <property type="match status" value="1"/>
</dbReference>
<evidence type="ECO:0000256" key="9">
    <source>
        <dbReference type="ARBA" id="ARBA00023136"/>
    </source>
</evidence>
<dbReference type="NCBIfam" id="NF001393">
    <property type="entry name" value="PRK00281.2-4"/>
    <property type="match status" value="1"/>
</dbReference>
<evidence type="ECO:0000256" key="2">
    <source>
        <dbReference type="ARBA" id="ARBA00010621"/>
    </source>
</evidence>
<dbReference type="GO" id="GO:0046677">
    <property type="term" value="P:response to antibiotic"/>
    <property type="evidence" value="ECO:0007669"/>
    <property type="project" value="UniProtKB-UniRule"/>
</dbReference>
<keyword evidence="5 14" id="KW-1003">Cell membrane</keyword>
<dbReference type="PANTHER" id="PTHR30622">
    <property type="entry name" value="UNDECAPRENYL-DIPHOSPHATASE"/>
    <property type="match status" value="1"/>
</dbReference>
<evidence type="ECO:0000256" key="1">
    <source>
        <dbReference type="ARBA" id="ARBA00004651"/>
    </source>
</evidence>
<dbReference type="InterPro" id="IPR003824">
    <property type="entry name" value="UppP"/>
</dbReference>
<evidence type="ECO:0000256" key="10">
    <source>
        <dbReference type="ARBA" id="ARBA00023251"/>
    </source>
</evidence>
<keyword evidence="14" id="KW-0573">Peptidoglycan synthesis</keyword>
<feature type="transmembrane region" description="Helical" evidence="14">
    <location>
        <begin position="218"/>
        <end position="240"/>
    </location>
</feature>
<gene>
    <name evidence="14 15" type="primary">uppP</name>
    <name evidence="15" type="ORF">EHSB41UT_04312</name>
</gene>
<sequence>METWQLLILALIQGITEFLPISSSAHLILPAQLLGWADQGLAFDVAVHLGTLSAVLLYFRNDLFQIARDWTLNSVGKAPSTLHSRQGWMLIWATIPAVVFGGIVSVTGLDDAMRSIAVIAATTLIFGALLGFADRRPNLTQPLEKLTLKQAMIIGFAQALAIIPGTSRSGITITVGLMLGLTREAASRFSFLLSIPIIVAATTLVTLKLVTSDVSVDWMAMFSGIVVAGISAYLCVHFFLAFINRIGMMPFVIYRMLLGLVLLGVLFV</sequence>